<evidence type="ECO:0000256" key="2">
    <source>
        <dbReference type="ARBA" id="ARBA00005386"/>
    </source>
</evidence>
<evidence type="ECO:0000256" key="3">
    <source>
        <dbReference type="ARBA" id="ARBA00011970"/>
    </source>
</evidence>
<evidence type="ECO:0000313" key="12">
    <source>
        <dbReference type="Proteomes" id="UP000078561"/>
    </source>
</evidence>
<dbReference type="GO" id="GO:0006493">
    <property type="term" value="P:protein O-linked glycosylation"/>
    <property type="evidence" value="ECO:0007669"/>
    <property type="project" value="TreeGrafter"/>
</dbReference>
<keyword evidence="7 8" id="KW-0802">TPR repeat</keyword>
<accession>A0A168PQ35</accession>
<name>A0A168PQ35_ABSGL</name>
<evidence type="ECO:0000256" key="6">
    <source>
        <dbReference type="ARBA" id="ARBA00022737"/>
    </source>
</evidence>
<feature type="compositionally biased region" description="Basic residues" evidence="9">
    <location>
        <begin position="780"/>
        <end position="810"/>
    </location>
</feature>
<feature type="compositionally biased region" description="Low complexity" evidence="9">
    <location>
        <begin position="756"/>
        <end position="778"/>
    </location>
</feature>
<dbReference type="Proteomes" id="UP000078561">
    <property type="component" value="Unassembled WGS sequence"/>
</dbReference>
<proteinExistence type="inferred from homology"/>
<dbReference type="Pfam" id="PF13374">
    <property type="entry name" value="TPR_10"/>
    <property type="match status" value="1"/>
</dbReference>
<dbReference type="PANTHER" id="PTHR44998:SF1">
    <property type="entry name" value="UDP-N-ACETYLGLUCOSAMINE--PEPTIDE N-ACETYLGLUCOSAMINYLTRANSFERASE 110 KDA SUBUNIT"/>
    <property type="match status" value="1"/>
</dbReference>
<dbReference type="InterPro" id="IPR011990">
    <property type="entry name" value="TPR-like_helical_dom_sf"/>
</dbReference>
<feature type="compositionally biased region" description="Polar residues" evidence="9">
    <location>
        <begin position="25"/>
        <end position="36"/>
    </location>
</feature>
<dbReference type="Gene3D" id="3.40.50.11380">
    <property type="match status" value="1"/>
</dbReference>
<feature type="repeat" description="TPR" evidence="8">
    <location>
        <begin position="988"/>
        <end position="1021"/>
    </location>
</feature>
<feature type="compositionally biased region" description="Low complexity" evidence="9">
    <location>
        <begin position="578"/>
        <end position="593"/>
    </location>
</feature>
<evidence type="ECO:0000256" key="5">
    <source>
        <dbReference type="ARBA" id="ARBA00022679"/>
    </source>
</evidence>
<dbReference type="OrthoDB" id="421121at2759"/>
<feature type="region of interest" description="Disordered" evidence="9">
    <location>
        <begin position="1472"/>
        <end position="1496"/>
    </location>
</feature>
<evidence type="ECO:0000256" key="8">
    <source>
        <dbReference type="PROSITE-ProRule" id="PRU00339"/>
    </source>
</evidence>
<evidence type="ECO:0000256" key="4">
    <source>
        <dbReference type="ARBA" id="ARBA00022676"/>
    </source>
</evidence>
<feature type="compositionally biased region" description="Low complexity" evidence="9">
    <location>
        <begin position="40"/>
        <end position="54"/>
    </location>
</feature>
<evidence type="ECO:0000313" key="11">
    <source>
        <dbReference type="EMBL" id="SAM02774.1"/>
    </source>
</evidence>
<dbReference type="OMA" id="IFANWNQ"/>
<evidence type="ECO:0000256" key="1">
    <source>
        <dbReference type="ARBA" id="ARBA00004922"/>
    </source>
</evidence>
<feature type="compositionally biased region" description="Polar residues" evidence="9">
    <location>
        <begin position="595"/>
        <end position="612"/>
    </location>
</feature>
<evidence type="ECO:0000256" key="9">
    <source>
        <dbReference type="SAM" id="MobiDB-lite"/>
    </source>
</evidence>
<feature type="compositionally biased region" description="Low complexity" evidence="9">
    <location>
        <begin position="239"/>
        <end position="251"/>
    </location>
</feature>
<evidence type="ECO:0000259" key="10">
    <source>
        <dbReference type="Pfam" id="PF13844"/>
    </source>
</evidence>
<dbReference type="Pfam" id="PF13844">
    <property type="entry name" value="Glyco_transf_41"/>
    <property type="match status" value="2"/>
</dbReference>
<dbReference type="STRING" id="4829.A0A168PQ35"/>
<feature type="region of interest" description="Disordered" evidence="9">
    <location>
        <begin position="149"/>
        <end position="172"/>
    </location>
</feature>
<dbReference type="GO" id="GO:0097363">
    <property type="term" value="F:protein O-acetylglucosaminyltransferase activity"/>
    <property type="evidence" value="ECO:0007669"/>
    <property type="project" value="UniProtKB-EC"/>
</dbReference>
<feature type="region of interest" description="Disordered" evidence="9">
    <location>
        <begin position="408"/>
        <end position="431"/>
    </location>
</feature>
<dbReference type="SUPFAM" id="SSF48452">
    <property type="entry name" value="TPR-like"/>
    <property type="match status" value="1"/>
</dbReference>
<dbReference type="InParanoid" id="A0A168PQ35"/>
<feature type="compositionally biased region" description="Low complexity" evidence="9">
    <location>
        <begin position="108"/>
        <end position="128"/>
    </location>
</feature>
<dbReference type="InterPro" id="IPR029489">
    <property type="entry name" value="OGT/SEC/SPY_C"/>
</dbReference>
<dbReference type="InterPro" id="IPR019734">
    <property type="entry name" value="TPR_rpt"/>
</dbReference>
<keyword evidence="6" id="KW-0677">Repeat</keyword>
<dbReference type="PROSITE" id="PS50005">
    <property type="entry name" value="TPR"/>
    <property type="match status" value="3"/>
</dbReference>
<feature type="repeat" description="TPR" evidence="8">
    <location>
        <begin position="528"/>
        <end position="561"/>
    </location>
</feature>
<dbReference type="Gene3D" id="3.40.50.2000">
    <property type="entry name" value="Glycogen Phosphorylase B"/>
    <property type="match status" value="1"/>
</dbReference>
<feature type="region of interest" description="Disordered" evidence="9">
    <location>
        <begin position="104"/>
        <end position="135"/>
    </location>
</feature>
<feature type="domain" description="O-GlcNAc transferase C-terminal" evidence="10">
    <location>
        <begin position="1572"/>
        <end position="1759"/>
    </location>
</feature>
<dbReference type="PANTHER" id="PTHR44998">
    <property type="match status" value="1"/>
</dbReference>
<feature type="compositionally biased region" description="Acidic residues" evidence="9">
    <location>
        <begin position="1539"/>
        <end position="1549"/>
    </location>
</feature>
<keyword evidence="4" id="KW-0328">Glycosyltransferase</keyword>
<organism evidence="11">
    <name type="scientific">Absidia glauca</name>
    <name type="common">Pin mould</name>
    <dbReference type="NCBI Taxonomy" id="4829"/>
    <lineage>
        <taxon>Eukaryota</taxon>
        <taxon>Fungi</taxon>
        <taxon>Fungi incertae sedis</taxon>
        <taxon>Mucoromycota</taxon>
        <taxon>Mucoromycotina</taxon>
        <taxon>Mucoromycetes</taxon>
        <taxon>Mucorales</taxon>
        <taxon>Cunninghamellaceae</taxon>
        <taxon>Absidia</taxon>
    </lineage>
</organism>
<comment type="similarity">
    <text evidence="2">Belongs to the glycosyltransferase 41 family. O-GlcNAc transferase subfamily.</text>
</comment>
<feature type="repeat" description="TPR" evidence="8">
    <location>
        <begin position="954"/>
        <end position="987"/>
    </location>
</feature>
<dbReference type="PROSITE" id="PS50293">
    <property type="entry name" value="TPR_REGION"/>
    <property type="match status" value="1"/>
</dbReference>
<comment type="pathway">
    <text evidence="1">Protein modification; protein glycosylation.</text>
</comment>
<feature type="compositionally biased region" description="Polar residues" evidence="9">
    <location>
        <begin position="55"/>
        <end position="64"/>
    </location>
</feature>
<evidence type="ECO:0000256" key="7">
    <source>
        <dbReference type="ARBA" id="ARBA00022803"/>
    </source>
</evidence>
<dbReference type="EMBL" id="LT554016">
    <property type="protein sequence ID" value="SAM02774.1"/>
    <property type="molecule type" value="Genomic_DNA"/>
</dbReference>
<dbReference type="EC" id="2.4.1.255" evidence="3"/>
<feature type="region of interest" description="Disordered" evidence="9">
    <location>
        <begin position="226"/>
        <end position="292"/>
    </location>
</feature>
<feature type="compositionally biased region" description="Low complexity" evidence="9">
    <location>
        <begin position="157"/>
        <end position="172"/>
    </location>
</feature>
<feature type="compositionally biased region" description="Low complexity" evidence="9">
    <location>
        <begin position="1305"/>
        <end position="1317"/>
    </location>
</feature>
<feature type="region of interest" description="Disordered" evidence="9">
    <location>
        <begin position="578"/>
        <end position="618"/>
    </location>
</feature>
<dbReference type="Gene3D" id="1.25.40.10">
    <property type="entry name" value="Tetratricopeptide repeat domain"/>
    <property type="match status" value="3"/>
</dbReference>
<feature type="domain" description="O-GlcNAc transferase C-terminal" evidence="10">
    <location>
        <begin position="1268"/>
        <end position="1466"/>
    </location>
</feature>
<reference evidence="11" key="1">
    <citation type="submission" date="2016-04" db="EMBL/GenBank/DDBJ databases">
        <authorList>
            <person name="Evans L.H."/>
            <person name="Alamgir A."/>
            <person name="Owens N."/>
            <person name="Weber N.D."/>
            <person name="Virtaneva K."/>
            <person name="Barbian K."/>
            <person name="Babar A."/>
            <person name="Rosenke K."/>
        </authorList>
    </citation>
    <scope>NUCLEOTIDE SEQUENCE [LARGE SCALE GENOMIC DNA]</scope>
    <source>
        <strain evidence="11">CBS 101.48</strain>
    </source>
</reference>
<keyword evidence="5" id="KW-0808">Transferase</keyword>
<feature type="region of interest" description="Disordered" evidence="9">
    <location>
        <begin position="1300"/>
        <end position="1332"/>
    </location>
</feature>
<protein>
    <recommendedName>
        <fullName evidence="3">protein O-GlcNAc transferase</fullName>
        <ecNumber evidence="3">2.4.1.255</ecNumber>
    </recommendedName>
</protein>
<feature type="region of interest" description="Disordered" evidence="9">
    <location>
        <begin position="1525"/>
        <end position="1553"/>
    </location>
</feature>
<sequence length="1801" mass="202638">MFFQPPPYLDTTPSDPHHHHLSGFVGSSSNENSLLQHNVPPQQFYRQQQQQQPPSSFNDGGMEQNSWMVSMNQTHPYYQDDPAAFAYFQQELLSPRLQAAMIKHQHQQQRVQQQQVPYQHYQYHQQQHQQRHPRQDVLPHQRHGYVQNMDHHHHQQQHQQHQQQQHQQSALHEQQQYYLPSIMVPPQSPTLASYYYEGSNGWVNHYYDSSKQYLSPRAQVDRQPLHLPHHQQPPEDPRQQQQQQQPHLQHQAYSPHVVSSMRQQQQQQQQQQQMMQQQHYMAQQQQQQQQSNYQRLHLPPYAQDPIETSGNVLGIPHYPTSQPAFDINHLHHHQQQQQQQPPSILLDPMPSLLGSQPLSTSSVSSAAAGIHHVLPAHSQPTMTMVSSRTRATHKLNQLMTSIATNDPSAAAVAPSSSSSSGAAASASALSPSPHLNSFHGSPLILPPYATTDSQYEEWRENILQYAHNMYAQSPQHPLLLTILHALHDVFPTHLPTLLLLACVYYTHQDYTHSLRYNQMILTQDPQYVEAMSNIGTTLRSLGRTDEAEHWWYQAVQLRPGYWDAVENLVGVLCSASSSTTTTDANDSTTTGNGDITAQSSTDMDQDPPNDTTTAKKEVPPRYKEALAVCEYVEQHFFSTTNTKAPIQLPDELPVHQLPRLQNLFYAKGNLKYALGDILGAREEYEKGLNLVFKGMAWSSVVQLLVMACLSTSGGGGGGGNVSVILLQPDQALRITQIAFAATGGIFPGLVSSPKGSKTQYQSSPLSSSSSTKHATASPGVRRRSSHNHHHHHHRHSHHLLKPSPQHHHQRNTNTNQASSANIIQQSNQTTSTIMLTLAKLFQDLLNPSTPALAAAAATLAKSEQPDAHPPSLALLLPLYYLSLAVQPSPSTANNLGIILSNLPASITTHAIRLSPPSTATVSSASNLPAIPPLSGTMLAMQYYMYGLQLDPRHPHLYTNLGSLLKDMGHLTEAVTMYEKAVEYNPRFDVALANLGNAIKDMGRVQDSIQWYQRAVQVNPDFVDAVCGLINALGGVCDWRGRGYVYLQSSLSSSLTTVMTTMDDKKRRIMDMGKSLFGEREPGMVDDFGQWVTLPRQLPFSSAVAATLKNQGWMGRLVEIVEDQLEQGASWGQGLIKQQQQLVTAPSSWVLEVLDGLIGRTVDVWVKGSGSQVTSRAKQQQIELWQQRLSYYLQQQQQSDGKKNEGGWIVRLVERLTRRLQRLWYLDAFDGSLQEQHGQINRITHVSAQDCQTYARPLLTGLASTPPPVPTVLPFHTFTYPLTARQVRLISHRNALRISHATLSPSNNGSNSSNSSSGAWLPNHVYPPPPPPQPRLKIGYVSSDFNNHPLSHLMQSVFGLHDRQKFEVFCYATTPTDHSPYRQKIEREAEHFLDVSTWPHHQQVVDQILQDGIHVLVNLNGYTKGARNEIFAARPCPVQCSFMGFAGTLGGGWTDYIIADPIVCPPSTVSCEQWRRKQQQQPSGGDGGGDLEGDLDPESALDDVVYTEKFIYMPYSYFVNDHKQGFREEDDKEDEKRLCDDDDDNNDDDGNSLTAWEKETIKRQQMRREVFPDLPDDVVIFANFNQLYKLDPSTFRLWLRILTRVPNSILWLLRFPPAGENHLRQWATTWAGPTVANRVIFTDVAPKHIHIHRGRVADIFLDTPECNAHTTAADILWSGTPIVTWPKYTHKMCSRVGASIAYATGFGDAMVVADELDYEEKVVFYASSSSGQAQLLALRRQLFLTRDQSPLFDTTLWTRHLEIGYMEAWRRWVLGYEFEDLAGHNSNESGCIWVQHDGGVNT</sequence>
<keyword evidence="12" id="KW-1185">Reference proteome</keyword>
<dbReference type="SMART" id="SM00028">
    <property type="entry name" value="TPR"/>
    <property type="match status" value="4"/>
</dbReference>
<feature type="compositionally biased region" description="Low complexity" evidence="9">
    <location>
        <begin position="263"/>
        <end position="290"/>
    </location>
</feature>
<feature type="compositionally biased region" description="Basic and acidic residues" evidence="9">
    <location>
        <begin position="1525"/>
        <end position="1538"/>
    </location>
</feature>
<feature type="region of interest" description="Disordered" evidence="9">
    <location>
        <begin position="1"/>
        <end position="64"/>
    </location>
</feature>
<feature type="region of interest" description="Disordered" evidence="9">
    <location>
        <begin position="752"/>
        <end position="817"/>
    </location>
</feature>
<gene>
    <name evidence="11" type="primary">ABSGL_08590.1 scaffold 10421</name>
</gene>
<dbReference type="Pfam" id="PF13181">
    <property type="entry name" value="TPR_8"/>
    <property type="match status" value="1"/>
</dbReference>